<protein>
    <submittedName>
        <fullName evidence="1">Uncharacterized protein</fullName>
    </submittedName>
</protein>
<feature type="non-terminal residue" evidence="1">
    <location>
        <position position="116"/>
    </location>
</feature>
<reference evidence="1" key="1">
    <citation type="submission" date="2015-07" db="EMBL/GenBank/DDBJ databases">
        <title>Adaptation to a free-living lifestyle via gene acquisitions in the diplomonad Trepomonas sp. PC1.</title>
        <authorList>
            <person name="Xu F."/>
            <person name="Jerlstrom-Hultqvist J."/>
            <person name="Kolisko M."/>
            <person name="Simpson A.G.B."/>
            <person name="Roger A.J."/>
            <person name="Svard S.G."/>
            <person name="Andersson J.O."/>
        </authorList>
    </citation>
    <scope>NUCLEOTIDE SEQUENCE</scope>
    <source>
        <strain evidence="1">PC1</strain>
    </source>
</reference>
<feature type="non-terminal residue" evidence="1">
    <location>
        <position position="1"/>
    </location>
</feature>
<organism evidence="1">
    <name type="scientific">Trepomonas sp. PC1</name>
    <dbReference type="NCBI Taxonomy" id="1076344"/>
    <lineage>
        <taxon>Eukaryota</taxon>
        <taxon>Metamonada</taxon>
        <taxon>Diplomonadida</taxon>
        <taxon>Hexamitidae</taxon>
        <taxon>Hexamitinae</taxon>
        <taxon>Trepomonas</taxon>
    </lineage>
</organism>
<dbReference type="EMBL" id="GDID01005479">
    <property type="protein sequence ID" value="JAP91127.1"/>
    <property type="molecule type" value="Transcribed_RNA"/>
</dbReference>
<name>A0A146K347_9EUKA</name>
<proteinExistence type="predicted"/>
<sequence>KQQFTRKNLEALNFKQNLSKFAIQFQENRFYLQIQPFSKQCDDPTHPLFYVNDPRAQSVKKMEQQPYGRLIIRGNPSGTCILQDKACVDACEELALMYKNFEIRMQPVVHILASQL</sequence>
<dbReference type="AlphaFoldDB" id="A0A146K347"/>
<accession>A0A146K347</accession>
<gene>
    <name evidence="1" type="ORF">TPC1_17347</name>
</gene>
<evidence type="ECO:0000313" key="1">
    <source>
        <dbReference type="EMBL" id="JAP91127.1"/>
    </source>
</evidence>